<dbReference type="STRING" id="15368.A0A2K2CKV8"/>
<dbReference type="EnsemblPlants" id="PNT62659">
    <property type="protein sequence ID" value="PNT62659"/>
    <property type="gene ID" value="BRADI_4g06556v3"/>
</dbReference>
<reference evidence="2" key="3">
    <citation type="submission" date="2018-08" db="UniProtKB">
        <authorList>
            <consortium name="EnsemblPlants"/>
        </authorList>
    </citation>
    <scope>IDENTIFICATION</scope>
    <source>
        <strain evidence="2">cv. Bd21</strain>
    </source>
</reference>
<dbReference type="PANTHER" id="PTHR35832">
    <property type="entry name" value="OS12G0248400 PROTEIN-RELATED"/>
    <property type="match status" value="1"/>
</dbReference>
<accession>A0A2K2CKV8</accession>
<reference evidence="1" key="2">
    <citation type="submission" date="2017-06" db="EMBL/GenBank/DDBJ databases">
        <title>WGS assembly of Brachypodium distachyon.</title>
        <authorList>
            <consortium name="The International Brachypodium Initiative"/>
            <person name="Lucas S."/>
            <person name="Harmon-Smith M."/>
            <person name="Lail K."/>
            <person name="Tice H."/>
            <person name="Grimwood J."/>
            <person name="Bruce D."/>
            <person name="Barry K."/>
            <person name="Shu S."/>
            <person name="Lindquist E."/>
            <person name="Wang M."/>
            <person name="Pitluck S."/>
            <person name="Vogel J.P."/>
            <person name="Garvin D.F."/>
            <person name="Mockler T.C."/>
            <person name="Schmutz J."/>
            <person name="Rokhsar D."/>
            <person name="Bevan M.W."/>
        </authorList>
    </citation>
    <scope>NUCLEOTIDE SEQUENCE</scope>
    <source>
        <strain evidence="1">Bd21</strain>
    </source>
</reference>
<proteinExistence type="predicted"/>
<dbReference type="Gramene" id="PNT62659">
    <property type="protein sequence ID" value="PNT62659"/>
    <property type="gene ID" value="BRADI_4g06556v3"/>
</dbReference>
<sequence length="150" mass="16308">MVIETSIIPLATACLKALKFVAGLRSTSAQVKTKCEDLAERVKIHQKILPRYLSAAAEDEGAAAALRGFEAALGGVLRVVESCRDRHVQSGVVGLALAAVSGFDHRDLAKLEAAEKKIDTCVEDLSHQHNYQMKHGLRFWMGKSRNHTSA</sequence>
<gene>
    <name evidence="1" type="ORF">BRADI_4g06556v3</name>
</gene>
<organism evidence="1">
    <name type="scientific">Brachypodium distachyon</name>
    <name type="common">Purple false brome</name>
    <name type="synonym">Trachynia distachya</name>
    <dbReference type="NCBI Taxonomy" id="15368"/>
    <lineage>
        <taxon>Eukaryota</taxon>
        <taxon>Viridiplantae</taxon>
        <taxon>Streptophyta</taxon>
        <taxon>Embryophyta</taxon>
        <taxon>Tracheophyta</taxon>
        <taxon>Spermatophyta</taxon>
        <taxon>Magnoliopsida</taxon>
        <taxon>Liliopsida</taxon>
        <taxon>Poales</taxon>
        <taxon>Poaceae</taxon>
        <taxon>BOP clade</taxon>
        <taxon>Pooideae</taxon>
        <taxon>Stipodae</taxon>
        <taxon>Brachypodieae</taxon>
        <taxon>Brachypodium</taxon>
    </lineage>
</organism>
<dbReference type="Gene3D" id="1.20.930.20">
    <property type="entry name" value="Adaptor protein Cbl, N-terminal domain"/>
    <property type="match status" value="1"/>
</dbReference>
<dbReference type="Proteomes" id="UP000008810">
    <property type="component" value="Chromosome 4"/>
</dbReference>
<dbReference type="PANTHER" id="PTHR35832:SF16">
    <property type="entry name" value="NACHT-NTPASE AND P-LOOP NTPASES N-TERMINAL DOMAIN-CONTAINING PROTEIN"/>
    <property type="match status" value="1"/>
</dbReference>
<evidence type="ECO:0000313" key="2">
    <source>
        <dbReference type="EnsemblPlants" id="PNT62659"/>
    </source>
</evidence>
<dbReference type="EMBL" id="CM000883">
    <property type="protein sequence ID" value="PNT62659.1"/>
    <property type="molecule type" value="Genomic_DNA"/>
</dbReference>
<name>A0A2K2CKV8_BRADI</name>
<reference evidence="1 2" key="1">
    <citation type="journal article" date="2010" name="Nature">
        <title>Genome sequencing and analysis of the model grass Brachypodium distachyon.</title>
        <authorList>
            <consortium name="International Brachypodium Initiative"/>
        </authorList>
    </citation>
    <scope>NUCLEOTIDE SEQUENCE [LARGE SCALE GENOMIC DNA]</scope>
    <source>
        <strain evidence="1 2">Bd21</strain>
    </source>
</reference>
<dbReference type="InterPro" id="IPR036537">
    <property type="entry name" value="Adaptor_Cbl_N_dom_sf"/>
</dbReference>
<dbReference type="ExpressionAtlas" id="A0A2K2CKV8">
    <property type="expression patterns" value="baseline and differential"/>
</dbReference>
<dbReference type="InParanoid" id="A0A2K2CKV8"/>
<dbReference type="AlphaFoldDB" id="A0A2K2CKV8"/>
<dbReference type="GO" id="GO:0007166">
    <property type="term" value="P:cell surface receptor signaling pathway"/>
    <property type="evidence" value="ECO:0007669"/>
    <property type="project" value="InterPro"/>
</dbReference>
<evidence type="ECO:0000313" key="3">
    <source>
        <dbReference type="Proteomes" id="UP000008810"/>
    </source>
</evidence>
<protein>
    <submittedName>
        <fullName evidence="1 2">Uncharacterized protein</fullName>
    </submittedName>
</protein>
<evidence type="ECO:0000313" key="1">
    <source>
        <dbReference type="EMBL" id="PNT62659.1"/>
    </source>
</evidence>
<keyword evidence="3" id="KW-1185">Reference proteome</keyword>